<protein>
    <submittedName>
        <fullName evidence="2">MerR family transcriptional regulator</fullName>
    </submittedName>
</protein>
<evidence type="ECO:0000313" key="2">
    <source>
        <dbReference type="EMBL" id="NEG72065.1"/>
    </source>
</evidence>
<accession>A0A7K3TBW6</accession>
<dbReference type="OrthoDB" id="9800334at2"/>
<dbReference type="Pfam" id="PF13411">
    <property type="entry name" value="MerR_1"/>
    <property type="match status" value="1"/>
</dbReference>
<comment type="caution">
    <text evidence="2">The sequence shown here is derived from an EMBL/GenBank/DDBJ whole genome shotgun (WGS) entry which is preliminary data.</text>
</comment>
<dbReference type="AlphaFoldDB" id="A0A7K3TBW6"/>
<proteinExistence type="predicted"/>
<name>A0A7K3TBW6_9BIFI</name>
<dbReference type="GO" id="GO:0006355">
    <property type="term" value="P:regulation of DNA-templated transcription"/>
    <property type="evidence" value="ECO:0007669"/>
    <property type="project" value="InterPro"/>
</dbReference>
<feature type="domain" description="HTH merR-type" evidence="1">
    <location>
        <begin position="3"/>
        <end position="45"/>
    </location>
</feature>
<reference evidence="2 3" key="1">
    <citation type="submission" date="2019-10" db="EMBL/GenBank/DDBJ databases">
        <title>Bifidobacterium from non-human primates.</title>
        <authorList>
            <person name="Modesto M."/>
        </authorList>
    </citation>
    <scope>NUCLEOTIDE SEQUENCE [LARGE SCALE GENOMIC DNA]</scope>
    <source>
        <strain evidence="2 3">TREM</strain>
    </source>
</reference>
<evidence type="ECO:0000259" key="1">
    <source>
        <dbReference type="Pfam" id="PF13411"/>
    </source>
</evidence>
<evidence type="ECO:0000313" key="3">
    <source>
        <dbReference type="Proteomes" id="UP000469943"/>
    </source>
</evidence>
<dbReference type="Gene3D" id="1.10.1660.10">
    <property type="match status" value="1"/>
</dbReference>
<organism evidence="2 3">
    <name type="scientific">Bifidobacterium ramosum</name>
    <dbReference type="NCBI Taxonomy" id="1798158"/>
    <lineage>
        <taxon>Bacteria</taxon>
        <taxon>Bacillati</taxon>
        <taxon>Actinomycetota</taxon>
        <taxon>Actinomycetes</taxon>
        <taxon>Bifidobacteriales</taxon>
        <taxon>Bifidobacteriaceae</taxon>
        <taxon>Bifidobacterium</taxon>
    </lineage>
</organism>
<dbReference type="GO" id="GO:0003677">
    <property type="term" value="F:DNA binding"/>
    <property type="evidence" value="ECO:0007669"/>
    <property type="project" value="InterPro"/>
</dbReference>
<dbReference type="EMBL" id="WHZX01000005">
    <property type="protein sequence ID" value="NEG72065.1"/>
    <property type="molecule type" value="Genomic_DNA"/>
</dbReference>
<dbReference type="InterPro" id="IPR000551">
    <property type="entry name" value="MerR-type_HTH_dom"/>
</dbReference>
<sequence>MPYPTKMVSALTGVSAHQLRRLRCKGVIAPSRGRDGEYLYSFDDLWYCVFLRNYAHIFQLKK</sequence>
<gene>
    <name evidence="2" type="ORF">GFD24_07595</name>
</gene>
<dbReference type="RefSeq" id="WP_152358195.1">
    <property type="nucleotide sequence ID" value="NZ_WBSM01000005.1"/>
</dbReference>
<dbReference type="SUPFAM" id="SSF46955">
    <property type="entry name" value="Putative DNA-binding domain"/>
    <property type="match status" value="1"/>
</dbReference>
<dbReference type="InterPro" id="IPR009061">
    <property type="entry name" value="DNA-bd_dom_put_sf"/>
</dbReference>
<dbReference type="Proteomes" id="UP000469943">
    <property type="component" value="Unassembled WGS sequence"/>
</dbReference>